<sequence length="212" mass="24685">MDPLTMSDCSVVDSLKTSYCSDSDLISASTMIRSAHFICQLKETDLHYNDETQHSEILLYSDIVTDENKLKHNLYNLNSHISKVINKHDADYYITCDRSQFLMLCIINDLMIQVTNKIILKIQSSYICCDMHVDAENYFEFIFSTDNDIFYVNLTCNNIYILSDSSLIFDEIMNDLKFSRITYLTISKSRTILMNFDLNVRSLKLFSCEEIE</sequence>
<evidence type="ECO:0000313" key="2">
    <source>
        <dbReference type="Proteomes" id="UP000053573"/>
    </source>
</evidence>
<proteinExistence type="predicted"/>
<organism evidence="1 2">
    <name type="scientific">Blastomyces silverae</name>
    <dbReference type="NCBI Taxonomy" id="2060906"/>
    <lineage>
        <taxon>Eukaryota</taxon>
        <taxon>Fungi</taxon>
        <taxon>Dikarya</taxon>
        <taxon>Ascomycota</taxon>
        <taxon>Pezizomycotina</taxon>
        <taxon>Eurotiomycetes</taxon>
        <taxon>Eurotiomycetidae</taxon>
        <taxon>Onygenales</taxon>
        <taxon>Ajellomycetaceae</taxon>
        <taxon>Blastomyces</taxon>
    </lineage>
</organism>
<protein>
    <submittedName>
        <fullName evidence="1">Uncharacterized protein</fullName>
    </submittedName>
</protein>
<gene>
    <name evidence="1" type="ORF">EMPG_09634</name>
</gene>
<name>A0A0H1BLH3_9EURO</name>
<reference evidence="2" key="1">
    <citation type="journal article" date="2015" name="PLoS Genet.">
        <title>The dynamic genome and transcriptome of the human fungal pathogen Blastomyces and close relative Emmonsia.</title>
        <authorList>
            <person name="Munoz J.F."/>
            <person name="Gauthier G.M."/>
            <person name="Desjardins C.A."/>
            <person name="Gallo J.E."/>
            <person name="Holder J."/>
            <person name="Sullivan T.D."/>
            <person name="Marty A.J."/>
            <person name="Carmen J.C."/>
            <person name="Chen Z."/>
            <person name="Ding L."/>
            <person name="Gujja S."/>
            <person name="Magrini V."/>
            <person name="Misas E."/>
            <person name="Mitreva M."/>
            <person name="Priest M."/>
            <person name="Saif S."/>
            <person name="Whiston E.A."/>
            <person name="Young S."/>
            <person name="Zeng Q."/>
            <person name="Goldman W.E."/>
            <person name="Mardis E.R."/>
            <person name="Taylor J.W."/>
            <person name="McEwen J.G."/>
            <person name="Clay O.K."/>
            <person name="Klein B.S."/>
            <person name="Cuomo C.A."/>
        </authorList>
    </citation>
    <scope>NUCLEOTIDE SEQUENCE [LARGE SCALE GENOMIC DNA]</scope>
    <source>
        <strain evidence="2">UAMH 139</strain>
    </source>
</reference>
<dbReference type="STRING" id="2060906.A0A0H1BLH3"/>
<evidence type="ECO:0000313" key="1">
    <source>
        <dbReference type="EMBL" id="KLJ11993.1"/>
    </source>
</evidence>
<dbReference type="AlphaFoldDB" id="A0A0H1BLH3"/>
<dbReference type="EMBL" id="LDEV01001236">
    <property type="protein sequence ID" value="KLJ11993.1"/>
    <property type="molecule type" value="Genomic_DNA"/>
</dbReference>
<keyword evidence="2" id="KW-1185">Reference proteome</keyword>
<dbReference type="OrthoDB" id="10573265at2759"/>
<accession>A0A0H1BLH3</accession>
<dbReference type="Proteomes" id="UP000053573">
    <property type="component" value="Unassembled WGS sequence"/>
</dbReference>
<comment type="caution">
    <text evidence="1">The sequence shown here is derived from an EMBL/GenBank/DDBJ whole genome shotgun (WGS) entry which is preliminary data.</text>
</comment>